<dbReference type="InterPro" id="IPR008974">
    <property type="entry name" value="TRAF-like"/>
</dbReference>
<reference evidence="3 4" key="1">
    <citation type="journal article" date="2019" name="Sci. Rep.">
        <title>Orb-weaving spider Araneus ventricosus genome elucidates the spidroin gene catalogue.</title>
        <authorList>
            <person name="Kono N."/>
            <person name="Nakamura H."/>
            <person name="Ohtoshi R."/>
            <person name="Moran D.A.P."/>
            <person name="Shinohara A."/>
            <person name="Yoshida Y."/>
            <person name="Fujiwara M."/>
            <person name="Mori M."/>
            <person name="Tomita M."/>
            <person name="Arakawa K."/>
        </authorList>
    </citation>
    <scope>NUCLEOTIDE SEQUENCE [LARGE SCALE GENOMIC DNA]</scope>
</reference>
<evidence type="ECO:0000259" key="2">
    <source>
        <dbReference type="PROSITE" id="PS50144"/>
    </source>
</evidence>
<dbReference type="AlphaFoldDB" id="A0A4Y2NW45"/>
<gene>
    <name evidence="3" type="ORF">AVEN_243530_1</name>
</gene>
<name>A0A4Y2NW45_ARAVE</name>
<evidence type="ECO:0000313" key="4">
    <source>
        <dbReference type="Proteomes" id="UP000499080"/>
    </source>
</evidence>
<keyword evidence="4" id="KW-1185">Reference proteome</keyword>
<dbReference type="Proteomes" id="UP000499080">
    <property type="component" value="Unassembled WGS sequence"/>
</dbReference>
<dbReference type="Gene3D" id="3.30.710.10">
    <property type="entry name" value="Potassium Channel Kv1.1, Chain A"/>
    <property type="match status" value="1"/>
</dbReference>
<dbReference type="InterPro" id="IPR000210">
    <property type="entry name" value="BTB/POZ_dom"/>
</dbReference>
<accession>A0A4Y2NW45</accession>
<proteinExistence type="predicted"/>
<dbReference type="EMBL" id="BGPR01009897">
    <property type="protein sequence ID" value="GBN42972.1"/>
    <property type="molecule type" value="Genomic_DNA"/>
</dbReference>
<dbReference type="CDD" id="cd18186">
    <property type="entry name" value="BTB_POZ_ZBTB_KLHL-like"/>
    <property type="match status" value="1"/>
</dbReference>
<feature type="domain" description="BTB" evidence="1">
    <location>
        <begin position="333"/>
        <end position="390"/>
    </location>
</feature>
<feature type="domain" description="MATH" evidence="2">
    <location>
        <begin position="4"/>
        <end position="59"/>
    </location>
</feature>
<dbReference type="SUPFAM" id="SSF54695">
    <property type="entry name" value="POZ domain"/>
    <property type="match status" value="1"/>
</dbReference>
<dbReference type="PANTHER" id="PTHR26379">
    <property type="entry name" value="BTB/POZ AND MATH DOMAIN-CONTAINING PROTEIN 1"/>
    <property type="match status" value="1"/>
</dbReference>
<evidence type="ECO:0000259" key="1">
    <source>
        <dbReference type="PROSITE" id="PS50097"/>
    </source>
</evidence>
<dbReference type="InterPro" id="IPR002083">
    <property type="entry name" value="MATH/TRAF_dom"/>
</dbReference>
<comment type="caution">
    <text evidence="3">The sequence shown here is derived from an EMBL/GenBank/DDBJ whole genome shotgun (WGS) entry which is preliminary data.</text>
</comment>
<dbReference type="PROSITE" id="PS50097">
    <property type="entry name" value="BTB"/>
    <property type="match status" value="1"/>
</dbReference>
<dbReference type="SUPFAM" id="SSF49599">
    <property type="entry name" value="TRAF domain-like"/>
    <property type="match status" value="1"/>
</dbReference>
<organism evidence="3 4">
    <name type="scientific">Araneus ventricosus</name>
    <name type="common">Orbweaver spider</name>
    <name type="synonym">Epeira ventricosa</name>
    <dbReference type="NCBI Taxonomy" id="182803"/>
    <lineage>
        <taxon>Eukaryota</taxon>
        <taxon>Metazoa</taxon>
        <taxon>Ecdysozoa</taxon>
        <taxon>Arthropoda</taxon>
        <taxon>Chelicerata</taxon>
        <taxon>Arachnida</taxon>
        <taxon>Araneae</taxon>
        <taxon>Araneomorphae</taxon>
        <taxon>Entelegynae</taxon>
        <taxon>Araneoidea</taxon>
        <taxon>Araneidae</taxon>
        <taxon>Araneus</taxon>
    </lineage>
</organism>
<sequence>MNNGFDFSWHIENFDFCWHKTGECLESPSFWINESLETSWRLCLYPRGEDDGEYISCYLFREEGGPEVVDVDFELYLNVGDSIVKHPTSFLKIYSFKSFQREGLKCFAPRREIFAPMAAQKERFTLTLGCRIFNVDEVRFNETKHFARTTIVMERLSGTEAFDDQTDLEPENCKDMEVKPLLENDPLIGINLSCFQESLVIKIHPKSCEKIKYAICKITLIQEWKNGSPIEYVQSWIGKIQAQMWRCHAPYQETESVKLGFEFIPSKTFILHYDFAFSTGDELVCNSLMDHKAYLKMPKFSFPECLNMKLNTSKCIPTALDALKSLWTSGSFSDVVIENQNASFPSHKALLCARSSKIKCCMTTPSAQNIPFSDADLFRKFLLFLYTDDVGDLSWVSAIQLCRIAISFKVEILEKKCKTYLTDVLDVEKAGLLLALAEEFRDSHLKAIAESYILTYDDLVFNTQMWKLLSKNKKLIKETMLLKYTKKKTIR</sequence>
<dbReference type="PROSITE" id="PS50144">
    <property type="entry name" value="MATH"/>
    <property type="match status" value="1"/>
</dbReference>
<dbReference type="PANTHER" id="PTHR26379:SF187">
    <property type="entry name" value="OS07G0655300 PROTEIN"/>
    <property type="match status" value="1"/>
</dbReference>
<dbReference type="SMART" id="SM00225">
    <property type="entry name" value="BTB"/>
    <property type="match status" value="1"/>
</dbReference>
<evidence type="ECO:0008006" key="5">
    <source>
        <dbReference type="Google" id="ProtNLM"/>
    </source>
</evidence>
<dbReference type="GO" id="GO:0016567">
    <property type="term" value="P:protein ubiquitination"/>
    <property type="evidence" value="ECO:0007669"/>
    <property type="project" value="InterPro"/>
</dbReference>
<protein>
    <recommendedName>
        <fullName evidence="5">Speckle-type POZ protein</fullName>
    </recommendedName>
</protein>
<dbReference type="Pfam" id="PF22486">
    <property type="entry name" value="MATH_2"/>
    <property type="match status" value="1"/>
</dbReference>
<dbReference type="CDD" id="cd00121">
    <property type="entry name" value="MATH"/>
    <property type="match status" value="1"/>
</dbReference>
<dbReference type="InterPro" id="IPR011333">
    <property type="entry name" value="SKP1/BTB/POZ_sf"/>
</dbReference>
<dbReference type="OrthoDB" id="6359816at2759"/>
<dbReference type="InterPro" id="IPR045005">
    <property type="entry name" value="BPM1-6"/>
</dbReference>
<dbReference type="Pfam" id="PF00651">
    <property type="entry name" value="BTB"/>
    <property type="match status" value="1"/>
</dbReference>
<dbReference type="Gene3D" id="2.60.210.10">
    <property type="entry name" value="Apoptosis, Tumor Necrosis Factor Receptor Associated Protein 2, Chain A"/>
    <property type="match status" value="1"/>
</dbReference>
<evidence type="ECO:0000313" key="3">
    <source>
        <dbReference type="EMBL" id="GBN42972.1"/>
    </source>
</evidence>